<evidence type="ECO:0000313" key="3">
    <source>
        <dbReference type="Proteomes" id="UP001529510"/>
    </source>
</evidence>
<feature type="non-terminal residue" evidence="2">
    <location>
        <position position="97"/>
    </location>
</feature>
<gene>
    <name evidence="2" type="ORF">M9458_013023</name>
</gene>
<name>A0ABD0QXE0_CIRMR</name>
<keyword evidence="3" id="KW-1185">Reference proteome</keyword>
<dbReference type="Pfam" id="PF15787">
    <property type="entry name" value="DUF4704"/>
    <property type="match status" value="1"/>
</dbReference>
<protein>
    <recommendedName>
        <fullName evidence="1">DUF4704 domain-containing protein</fullName>
    </recommendedName>
</protein>
<accession>A0ABD0QXE0</accession>
<comment type="caution">
    <text evidence="2">The sequence shown here is derived from an EMBL/GenBank/DDBJ whole genome shotgun (WGS) entry which is preliminary data.</text>
</comment>
<feature type="domain" description="DUF4704" evidence="1">
    <location>
        <begin position="4"/>
        <end position="90"/>
    </location>
</feature>
<reference evidence="2 3" key="1">
    <citation type="submission" date="2024-05" db="EMBL/GenBank/DDBJ databases">
        <title>Genome sequencing and assembly of Indian major carp, Cirrhinus mrigala (Hamilton, 1822).</title>
        <authorList>
            <person name="Mohindra V."/>
            <person name="Chowdhury L.M."/>
            <person name="Lal K."/>
            <person name="Jena J.K."/>
        </authorList>
    </citation>
    <scope>NUCLEOTIDE SEQUENCE [LARGE SCALE GENOMIC DNA]</scope>
    <source>
        <strain evidence="2">CM1030</strain>
        <tissue evidence="2">Blood</tissue>
    </source>
</reference>
<evidence type="ECO:0000313" key="2">
    <source>
        <dbReference type="EMBL" id="KAL0190325.1"/>
    </source>
</evidence>
<feature type="non-terminal residue" evidence="2">
    <location>
        <position position="1"/>
    </location>
</feature>
<dbReference type="EMBL" id="JAMKFB020000006">
    <property type="protein sequence ID" value="KAL0190325.1"/>
    <property type="molecule type" value="Genomic_DNA"/>
</dbReference>
<organism evidence="2 3">
    <name type="scientific">Cirrhinus mrigala</name>
    <name type="common">Mrigala</name>
    <dbReference type="NCBI Taxonomy" id="683832"/>
    <lineage>
        <taxon>Eukaryota</taxon>
        <taxon>Metazoa</taxon>
        <taxon>Chordata</taxon>
        <taxon>Craniata</taxon>
        <taxon>Vertebrata</taxon>
        <taxon>Euteleostomi</taxon>
        <taxon>Actinopterygii</taxon>
        <taxon>Neopterygii</taxon>
        <taxon>Teleostei</taxon>
        <taxon>Ostariophysi</taxon>
        <taxon>Cypriniformes</taxon>
        <taxon>Cyprinidae</taxon>
        <taxon>Labeoninae</taxon>
        <taxon>Labeonini</taxon>
        <taxon>Cirrhinus</taxon>
    </lineage>
</organism>
<sequence length="97" mass="11120">ARLEKNLVATFLLVIKHFLQRHPINQETLLHSHAVATLGALLQKLPAFLVDVSVLVAAQLLIEQMTYEKNSQLLQQLHTHLLFNFSIWNQGDFPLRI</sequence>
<dbReference type="AlphaFoldDB" id="A0ABD0QXE0"/>
<dbReference type="Proteomes" id="UP001529510">
    <property type="component" value="Unassembled WGS sequence"/>
</dbReference>
<proteinExistence type="predicted"/>
<evidence type="ECO:0000259" key="1">
    <source>
        <dbReference type="Pfam" id="PF15787"/>
    </source>
</evidence>
<dbReference type="InterPro" id="IPR031570">
    <property type="entry name" value="NBEA/BDCP_DUF4704"/>
</dbReference>